<sequence>MTFPALGEVRVSVRLLLTKNHPVLTPAFRAGAPVNAYHLLPRTSNFSCVVDPNQQFVAHTKSCSVRELILLRVEGKLPSHCTNRSVNLTPWRLWPNLATMAKLGGFGQVWRLWPSLASMARLGDHGQAWRPWPGLAAMAKLGNHGQAWRLWPSLATMAKLGDHGQAWRPWPNLEHMTKLGDYGHVRRPRRRRRCFE</sequence>
<reference evidence="1" key="1">
    <citation type="submission" date="2016-07" db="EMBL/GenBank/DDBJ databases">
        <authorList>
            <person name="Bretaudeau A."/>
        </authorList>
    </citation>
    <scope>NUCLEOTIDE SEQUENCE</scope>
    <source>
        <strain evidence="1">Rice</strain>
        <tissue evidence="1">Whole body</tissue>
    </source>
</reference>
<evidence type="ECO:0000313" key="1">
    <source>
        <dbReference type="EMBL" id="SOQ56950.1"/>
    </source>
</evidence>
<accession>A0A2H1WV63</accession>
<proteinExistence type="predicted"/>
<dbReference type="EMBL" id="ODYU01011301">
    <property type="protein sequence ID" value="SOQ56950.1"/>
    <property type="molecule type" value="Genomic_DNA"/>
</dbReference>
<gene>
    <name evidence="1" type="ORF">SFRICE_027443</name>
</gene>
<protein>
    <submittedName>
        <fullName evidence="1">SFRICE_027443</fullName>
    </submittedName>
</protein>
<name>A0A2H1WV63_SPOFR</name>
<organism evidence="1">
    <name type="scientific">Spodoptera frugiperda</name>
    <name type="common">Fall armyworm</name>
    <dbReference type="NCBI Taxonomy" id="7108"/>
    <lineage>
        <taxon>Eukaryota</taxon>
        <taxon>Metazoa</taxon>
        <taxon>Ecdysozoa</taxon>
        <taxon>Arthropoda</taxon>
        <taxon>Hexapoda</taxon>
        <taxon>Insecta</taxon>
        <taxon>Pterygota</taxon>
        <taxon>Neoptera</taxon>
        <taxon>Endopterygota</taxon>
        <taxon>Lepidoptera</taxon>
        <taxon>Glossata</taxon>
        <taxon>Ditrysia</taxon>
        <taxon>Noctuoidea</taxon>
        <taxon>Noctuidae</taxon>
        <taxon>Amphipyrinae</taxon>
        <taxon>Spodoptera</taxon>
    </lineage>
</organism>
<dbReference type="AlphaFoldDB" id="A0A2H1WV63"/>